<dbReference type="SUPFAM" id="SSF51445">
    <property type="entry name" value="(Trans)glycosidases"/>
    <property type="match status" value="1"/>
</dbReference>
<protein>
    <submittedName>
        <fullName evidence="3">Glycoside Hydrolase Family 18</fullName>
    </submittedName>
    <submittedName>
        <fullName evidence="2">Podospora anserina S mat+ genomic DNA chromosome 5, supercontig 1</fullName>
    </submittedName>
</protein>
<dbReference type="RefSeq" id="XP_001904165.1">
    <property type="nucleotide sequence ID" value="XM_001904130.1"/>
</dbReference>
<dbReference type="EMBL" id="FO904940">
    <property type="protein sequence ID" value="CDP29017.1"/>
    <property type="molecule type" value="Genomic_DNA"/>
</dbReference>
<dbReference type="EMBL" id="CU633457">
    <property type="protein sequence ID" value="CAP61942.1"/>
    <property type="molecule type" value="Genomic_DNA"/>
</dbReference>
<keyword evidence="4" id="KW-1185">Reference proteome</keyword>
<dbReference type="CAZy" id="GH18">
    <property type="family name" value="Glycoside Hydrolase Family 18"/>
</dbReference>
<dbReference type="GO" id="GO:0005975">
    <property type="term" value="P:carbohydrate metabolic process"/>
    <property type="evidence" value="ECO:0007669"/>
    <property type="project" value="InterPro"/>
</dbReference>
<accession>B2AES6</accession>
<reference evidence="3" key="4">
    <citation type="submission" date="2015-04" db="EMBL/GenBank/DDBJ databases">
        <title>Maintaining two mating types: Structure of the mating type locus and its role in heterokaryosis in Podospora anserina.</title>
        <authorList>
            <person name="Grognet P."/>
            <person name="Bidard F."/>
            <person name="Kuchly C."/>
            <person name="Chan Ho Tong L."/>
            <person name="Coppin E."/>
            <person name="Ait Benkhali J."/>
            <person name="Couloux A."/>
            <person name="Wincker P."/>
            <person name="Debuchy R."/>
            <person name="Silar P."/>
        </authorList>
    </citation>
    <scope>NUCLEOTIDE SEQUENCE</scope>
</reference>
<sequence>MFFFKFFLFFFKKERKPSHSFILHSFILPSITLSSACTMRWLSFFTAMLASLAPITTAAPRPAAASHNLAPALLPPDQSEIPRLVLYFQTTHDSLGRPISMLPLVTVKHIALTHLIICSIHMHQNGHLHLNDHLPSHPRYKTLWTEASIMRSSGVKVMGMIGGAAPGSFSRSTLDSPSDVTFDHYYRQLASFIRRYSLQGLDIDVEQPMSQGGIARLILRLRWDFGPDFIITLAPVASGLTNEWGGLSGFDYRVLERDYGSLIDFYNAQFYNGFGSVHSTSHFERTVDEGWDPEKIVIGQLTDRGVHQHVSLNRTVVQLRGKLGVIGGIMGWEYFNALPGGADAPWEWAQVMTQILRPGLVPEMKIAKDDAIMLMETWVESAWPGAAVICASVGGAGNEACAADAGRPNVDYMAMVNA</sequence>
<reference evidence="4" key="3">
    <citation type="journal article" date="2014" name="Genetics">
        <title>Maintaining two mating types: Structure of the mating type locus and its role in heterokaryosis in Podospora anserina.</title>
        <authorList>
            <person name="Grognet P."/>
            <person name="Bidard F."/>
            <person name="Kuchly C."/>
            <person name="Tong L.C.H."/>
            <person name="Coppin E."/>
            <person name="Benkhali J.A."/>
            <person name="Couloux A."/>
            <person name="Wincker P."/>
            <person name="Debuchy R."/>
            <person name="Silar P."/>
        </authorList>
    </citation>
    <scope>GENOME REANNOTATION</scope>
    <source>
        <strain evidence="4">S / ATCC MYA-4624 / DSM 980 / FGSC 10383</strain>
    </source>
</reference>
<dbReference type="KEGG" id="pan:PODANSg1182"/>
<dbReference type="PROSITE" id="PS51910">
    <property type="entry name" value="GH18_2"/>
    <property type="match status" value="1"/>
</dbReference>
<reference evidence="2" key="2">
    <citation type="submission" date="2008-07" db="EMBL/GenBank/DDBJ databases">
        <authorList>
            <person name="Genoscope - CEA"/>
        </authorList>
    </citation>
    <scope>NUCLEOTIDE SEQUENCE</scope>
    <source>
        <strain evidence="2">S mat+</strain>
    </source>
</reference>
<evidence type="ECO:0000313" key="4">
    <source>
        <dbReference type="Proteomes" id="UP000001197"/>
    </source>
</evidence>
<dbReference type="GeneID" id="6188154"/>
<dbReference type="VEuPathDB" id="FungiDB:PODANS_5_1650"/>
<dbReference type="Proteomes" id="UP000001197">
    <property type="component" value="Chromosome 5"/>
</dbReference>
<feature type="domain" description="GH18" evidence="1">
    <location>
        <begin position="82"/>
        <end position="359"/>
    </location>
</feature>
<dbReference type="AlphaFoldDB" id="B2AES6"/>
<reference evidence="2 4" key="1">
    <citation type="journal article" date="2008" name="Genome Biol.">
        <title>The genome sequence of the model ascomycete fungus Podospora anserina.</title>
        <authorList>
            <person name="Espagne E."/>
            <person name="Lespinet O."/>
            <person name="Malagnac F."/>
            <person name="Da Silva C."/>
            <person name="Jaillon O."/>
            <person name="Porcel B.M."/>
            <person name="Couloux A."/>
            <person name="Aury J.-M."/>
            <person name="Segurens B."/>
            <person name="Poulain J."/>
            <person name="Anthouard V."/>
            <person name="Grossetete S."/>
            <person name="Khalili H."/>
            <person name="Coppin E."/>
            <person name="Dequard-Chablat M."/>
            <person name="Picard M."/>
            <person name="Contamine V."/>
            <person name="Arnaise S."/>
            <person name="Bourdais A."/>
            <person name="Berteaux-Lecellier V."/>
            <person name="Gautheret D."/>
            <person name="de Vries R.P."/>
            <person name="Battaglia E."/>
            <person name="Coutinho P.M."/>
            <person name="Danchin E.G.J."/>
            <person name="Henrissat B."/>
            <person name="El Khoury R."/>
            <person name="Sainsard-Chanet A."/>
            <person name="Boivin A."/>
            <person name="Pinan-Lucarre B."/>
            <person name="Sellem C.H."/>
            <person name="Debuchy R."/>
            <person name="Wincker P."/>
            <person name="Weissenbach J."/>
            <person name="Silar P."/>
        </authorList>
    </citation>
    <scope>NUCLEOTIDE SEQUENCE [LARGE SCALE GENOMIC DNA]</scope>
    <source>
        <strain evidence="4">S / ATCC MYA-4624 / DSM 980 / FGSC 10383</strain>
        <strain evidence="2">S mat+</strain>
    </source>
</reference>
<organism evidence="2">
    <name type="scientific">Podospora anserina (strain S / ATCC MYA-4624 / DSM 980 / FGSC 10383)</name>
    <name type="common">Pleurage anserina</name>
    <dbReference type="NCBI Taxonomy" id="515849"/>
    <lineage>
        <taxon>Eukaryota</taxon>
        <taxon>Fungi</taxon>
        <taxon>Dikarya</taxon>
        <taxon>Ascomycota</taxon>
        <taxon>Pezizomycotina</taxon>
        <taxon>Sordariomycetes</taxon>
        <taxon>Sordariomycetidae</taxon>
        <taxon>Sordariales</taxon>
        <taxon>Podosporaceae</taxon>
        <taxon>Podospora</taxon>
        <taxon>Podospora anserina</taxon>
    </lineage>
</organism>
<dbReference type="Pfam" id="PF00704">
    <property type="entry name" value="Glyco_hydro_18"/>
    <property type="match status" value="1"/>
</dbReference>
<evidence type="ECO:0000313" key="2">
    <source>
        <dbReference type="EMBL" id="CAP61942.1"/>
    </source>
</evidence>
<gene>
    <name evidence="2" type="ORF">PODANS_5_1650</name>
</gene>
<dbReference type="eggNOG" id="ENOG502S094">
    <property type="taxonomic scope" value="Eukaryota"/>
</dbReference>
<dbReference type="InterPro" id="IPR001223">
    <property type="entry name" value="Glyco_hydro18_cat"/>
</dbReference>
<dbReference type="Gene3D" id="3.20.20.80">
    <property type="entry name" value="Glycosidases"/>
    <property type="match status" value="1"/>
</dbReference>
<proteinExistence type="predicted"/>
<dbReference type="HOGENOM" id="CLU_060983_1_0_1"/>
<evidence type="ECO:0000259" key="1">
    <source>
        <dbReference type="PROSITE" id="PS51910"/>
    </source>
</evidence>
<dbReference type="OrthoDB" id="3012298at2759"/>
<dbReference type="InterPro" id="IPR017853">
    <property type="entry name" value="GH"/>
</dbReference>
<dbReference type="CDD" id="cd06546">
    <property type="entry name" value="GH18_CTS3_chitinase"/>
    <property type="match status" value="1"/>
</dbReference>
<dbReference type="GO" id="GO:0016787">
    <property type="term" value="F:hydrolase activity"/>
    <property type="evidence" value="ECO:0007669"/>
    <property type="project" value="UniProtKB-KW"/>
</dbReference>
<name>B2AES6_PODAN</name>
<keyword evidence="3" id="KW-0378">Hydrolase</keyword>
<evidence type="ECO:0000313" key="3">
    <source>
        <dbReference type="EMBL" id="CDP29017.1"/>
    </source>
</evidence>